<evidence type="ECO:0000256" key="1">
    <source>
        <dbReference type="ARBA" id="ARBA00007734"/>
    </source>
</evidence>
<dbReference type="GO" id="GO:0004553">
    <property type="term" value="F:hydrolase activity, hydrolyzing O-glycosyl compounds"/>
    <property type="evidence" value="ECO:0007669"/>
    <property type="project" value="InterPro"/>
</dbReference>
<evidence type="ECO:0000256" key="3">
    <source>
        <dbReference type="ARBA" id="ARBA00022729"/>
    </source>
</evidence>
<dbReference type="InterPro" id="IPR023346">
    <property type="entry name" value="Lysozyme-like_dom_sf"/>
</dbReference>
<accession>A0A7G5IGC0</accession>
<dbReference type="InterPro" id="IPR008939">
    <property type="entry name" value="Lytic_TGlycosylase_superhlx_U"/>
</dbReference>
<feature type="signal peptide" evidence="4">
    <location>
        <begin position="1"/>
        <end position="17"/>
    </location>
</feature>
<dbReference type="KEGG" id="sand:H3309_13840"/>
<feature type="domain" description="Transglycosylase SLT" evidence="5">
    <location>
        <begin position="426"/>
        <end position="526"/>
    </location>
</feature>
<keyword evidence="7" id="KW-1185">Reference proteome</keyword>
<evidence type="ECO:0000256" key="2">
    <source>
        <dbReference type="ARBA" id="ARBA00009387"/>
    </source>
</evidence>
<dbReference type="CDD" id="cd13401">
    <property type="entry name" value="Slt70-like"/>
    <property type="match status" value="1"/>
</dbReference>
<dbReference type="PANTHER" id="PTHR37423:SF2">
    <property type="entry name" value="MEMBRANE-BOUND LYTIC MUREIN TRANSGLYCOSYLASE C"/>
    <property type="match status" value="1"/>
</dbReference>
<dbReference type="AlphaFoldDB" id="A0A7G5IGC0"/>
<evidence type="ECO:0000259" key="5">
    <source>
        <dbReference type="Pfam" id="PF01464"/>
    </source>
</evidence>
<dbReference type="Proteomes" id="UP000515292">
    <property type="component" value="Chromosome"/>
</dbReference>
<dbReference type="RefSeq" id="WP_182295288.1">
    <property type="nucleotide sequence ID" value="NZ_CP059851.1"/>
</dbReference>
<dbReference type="SUPFAM" id="SSF48435">
    <property type="entry name" value="Bacterial muramidases"/>
    <property type="match status" value="1"/>
</dbReference>
<reference evidence="6 7" key="1">
    <citation type="submission" date="2020-07" db="EMBL/GenBank/DDBJ databases">
        <title>Complete genome sequence for Sandaracinobacter sp. M6.</title>
        <authorList>
            <person name="Tang Y."/>
            <person name="Liu Q."/>
            <person name="Guo Z."/>
            <person name="Lei P."/>
            <person name="Huang B."/>
        </authorList>
    </citation>
    <scope>NUCLEOTIDE SEQUENCE [LARGE SCALE GENOMIC DNA]</scope>
    <source>
        <strain evidence="6 7">M6</strain>
    </source>
</reference>
<sequence length="613" mass="65241">MIRALLLSLLLATAADAAPRAMLLSAAESATRLGVDDSVTGVPGLPLRAAERKVPAQLTPAQRFQYRRLFLDIDAGRFSAARAALAAMPQGPLHAAAQAQILLGLGAGAGQTALIDWLNANPAAPQASAIAALARRAGAAELPALASRRQLVPVRLTPSLGPRSARGDLPGDATFAASARALLAADRIAELETALEAHAGTLSSGVAAEWAQRAAWDRYLDGDDAAAMRLGDRAAAGTGDWAVMGNWVAGLAAFRQNDCEGSARRFDAIGRQFASADMASAAAYWAARSHLRCGRPDQSAARLAIAARDTTGFYGLLATRALGIEPRLDWREPDFINADWNHLSDLPGARRAAALVEIGQLGLADRELRQLAMISPPATYEPLLRLAARLDLPATQYWLAQNPPPGQMAPLSARLPAPDWRPFGGWRVDRNLVFAHALQESGFIMSATSRTGARGALQLMPGTARDMARAAEMQHDETMLTDPSFNVEYGQRFLELLRDTPQTQGLLPKAIAAYNAGHGNVGKWNQGGVRDNGDVLLFIESIPFRETRHYVEVVFRNYWLYSIRATGKAPSLDAIAANLWPTFPGRPGPAAVATPPVVVNALSLTTTVASATP</sequence>
<name>A0A7G5IGC0_9SPHN</name>
<dbReference type="PANTHER" id="PTHR37423">
    <property type="entry name" value="SOLUBLE LYTIC MUREIN TRANSGLYCOSYLASE-RELATED"/>
    <property type="match status" value="1"/>
</dbReference>
<dbReference type="SUPFAM" id="SSF53955">
    <property type="entry name" value="Lysozyme-like"/>
    <property type="match status" value="1"/>
</dbReference>
<dbReference type="Gene3D" id="1.25.20.10">
    <property type="entry name" value="Bacterial muramidases"/>
    <property type="match status" value="1"/>
</dbReference>
<protein>
    <submittedName>
        <fullName evidence="6">Lytic transglycosylase domain-containing protein</fullName>
    </submittedName>
</protein>
<organism evidence="6 7">
    <name type="scientific">Sandaracinobacteroides saxicola</name>
    <dbReference type="NCBI Taxonomy" id="2759707"/>
    <lineage>
        <taxon>Bacteria</taxon>
        <taxon>Pseudomonadati</taxon>
        <taxon>Pseudomonadota</taxon>
        <taxon>Alphaproteobacteria</taxon>
        <taxon>Sphingomonadales</taxon>
        <taxon>Sphingosinicellaceae</taxon>
        <taxon>Sandaracinobacteroides</taxon>
    </lineage>
</organism>
<proteinExistence type="inferred from homology"/>
<comment type="similarity">
    <text evidence="1">Belongs to the transglycosylase Slt family.</text>
</comment>
<dbReference type="Pfam" id="PF01464">
    <property type="entry name" value="SLT"/>
    <property type="match status" value="1"/>
</dbReference>
<evidence type="ECO:0000313" key="7">
    <source>
        <dbReference type="Proteomes" id="UP000515292"/>
    </source>
</evidence>
<dbReference type="EMBL" id="CP059851">
    <property type="protein sequence ID" value="QMW22412.1"/>
    <property type="molecule type" value="Genomic_DNA"/>
</dbReference>
<gene>
    <name evidence="6" type="ORF">H3309_13840</name>
</gene>
<dbReference type="Gene3D" id="1.10.530.10">
    <property type="match status" value="1"/>
</dbReference>
<keyword evidence="3 4" id="KW-0732">Signal</keyword>
<dbReference type="InterPro" id="IPR008258">
    <property type="entry name" value="Transglycosylase_SLT_dom_1"/>
</dbReference>
<comment type="similarity">
    <text evidence="2">Belongs to the virb1 family.</text>
</comment>
<evidence type="ECO:0000256" key="4">
    <source>
        <dbReference type="SAM" id="SignalP"/>
    </source>
</evidence>
<dbReference type="GO" id="GO:0042597">
    <property type="term" value="C:periplasmic space"/>
    <property type="evidence" value="ECO:0007669"/>
    <property type="project" value="InterPro"/>
</dbReference>
<evidence type="ECO:0000313" key="6">
    <source>
        <dbReference type="EMBL" id="QMW22412.1"/>
    </source>
</evidence>
<feature type="chain" id="PRO_5028938330" evidence="4">
    <location>
        <begin position="18"/>
        <end position="613"/>
    </location>
</feature>